<dbReference type="AlphaFoldDB" id="A0AAJ7SGX4"/>
<dbReference type="SUPFAM" id="SSF50978">
    <property type="entry name" value="WD40 repeat-like"/>
    <property type="match status" value="1"/>
</dbReference>
<dbReference type="GO" id="GO:0035859">
    <property type="term" value="C:Seh1-associated complex"/>
    <property type="evidence" value="ECO:0007669"/>
    <property type="project" value="TreeGrafter"/>
</dbReference>
<organism evidence="6 7">
    <name type="scientific">Galendromus occidentalis</name>
    <name type="common">western predatory mite</name>
    <dbReference type="NCBI Taxonomy" id="34638"/>
    <lineage>
        <taxon>Eukaryota</taxon>
        <taxon>Metazoa</taxon>
        <taxon>Ecdysozoa</taxon>
        <taxon>Arthropoda</taxon>
        <taxon>Chelicerata</taxon>
        <taxon>Arachnida</taxon>
        <taxon>Acari</taxon>
        <taxon>Parasitiformes</taxon>
        <taxon>Mesostigmata</taxon>
        <taxon>Gamasina</taxon>
        <taxon>Phytoseioidea</taxon>
        <taxon>Phytoseiidae</taxon>
        <taxon>Typhlodrominae</taxon>
        <taxon>Galendromus</taxon>
    </lineage>
</organism>
<dbReference type="InterPro" id="IPR036322">
    <property type="entry name" value="WD40_repeat_dom_sf"/>
</dbReference>
<reference evidence="7" key="1">
    <citation type="submission" date="2025-08" db="UniProtKB">
        <authorList>
            <consortium name="RefSeq"/>
        </authorList>
    </citation>
    <scope>IDENTIFICATION</scope>
</reference>
<evidence type="ECO:0000256" key="3">
    <source>
        <dbReference type="ARBA" id="ARBA00038452"/>
    </source>
</evidence>
<keyword evidence="2" id="KW-0677">Repeat</keyword>
<name>A0AAJ7SGX4_9ACAR</name>
<dbReference type="GO" id="GO:0035591">
    <property type="term" value="F:signaling adaptor activity"/>
    <property type="evidence" value="ECO:0007669"/>
    <property type="project" value="TreeGrafter"/>
</dbReference>
<dbReference type="GO" id="GO:1904263">
    <property type="term" value="P:positive regulation of TORC1 signaling"/>
    <property type="evidence" value="ECO:0007669"/>
    <property type="project" value="TreeGrafter"/>
</dbReference>
<dbReference type="Pfam" id="PF17120">
    <property type="entry name" value="zf-RING_16"/>
    <property type="match status" value="1"/>
</dbReference>
<keyword evidence="1 4" id="KW-0853">WD repeat</keyword>
<dbReference type="PROSITE" id="PS50908">
    <property type="entry name" value="RWD"/>
    <property type="match status" value="1"/>
</dbReference>
<dbReference type="InterPro" id="IPR006575">
    <property type="entry name" value="RWD_dom"/>
</dbReference>
<dbReference type="Pfam" id="PF00400">
    <property type="entry name" value="WD40"/>
    <property type="match status" value="1"/>
</dbReference>
<feature type="domain" description="RWD" evidence="5">
    <location>
        <begin position="469"/>
        <end position="572"/>
    </location>
</feature>
<dbReference type="GO" id="GO:0005774">
    <property type="term" value="C:vacuolar membrane"/>
    <property type="evidence" value="ECO:0007669"/>
    <property type="project" value="TreeGrafter"/>
</dbReference>
<accession>A0AAJ7SGX4</accession>
<protein>
    <submittedName>
        <fullName evidence="7">GATOR complex protein WDR59</fullName>
    </submittedName>
</protein>
<dbReference type="InterPro" id="IPR015943">
    <property type="entry name" value="WD40/YVTN_repeat-like_dom_sf"/>
</dbReference>
<feature type="repeat" description="WD" evidence="4">
    <location>
        <begin position="309"/>
        <end position="342"/>
    </location>
</feature>
<dbReference type="RefSeq" id="XP_028968420.1">
    <property type="nucleotide sequence ID" value="XM_029112587.1"/>
</dbReference>
<dbReference type="GeneID" id="100909033"/>
<evidence type="ECO:0000259" key="5">
    <source>
        <dbReference type="PROSITE" id="PS50908"/>
    </source>
</evidence>
<dbReference type="PANTHER" id="PTHR46170:SF1">
    <property type="entry name" value="GATOR COMPLEX PROTEIN WDR59"/>
    <property type="match status" value="1"/>
</dbReference>
<dbReference type="InterPro" id="IPR001680">
    <property type="entry name" value="WD40_rpt"/>
</dbReference>
<sequence>MLMKLFDSYGVPSHLSPTITIGISINRRRADFEPTTPFKGPDTSHAPHSGAHYEAQIRFISIDHLSPAALYHFVPQGRGGGGVNCSKMLRKFFYGDRASSMPSASSSIPLFSTAGSRKSSIIEDKWLRTPNYVQLPYVSLTLAMDPSSSTAFLADYHMMSLHDADQNRVITKLTYSTATNPMNPFTVNAAWNPTDKSLVVLASDNSLYLVRSKNDSLAIEHIKKLAHKRAIVDVDWCRGTSELVTTAQEEYILMWDCRTIQRPALAFSSLVPSTRARFNKLNKNVVASCHDNGIYLWDVRKPSCPTMLVGSHSSRVYSIDWSPTSEHHLVSSGQDATVKLWDCSVGNPANIDKHLMLDNAAWSVQFSPLGDSFLTCYERTSSHTEDIQALSIWNTKNCRHIHTFQSQSPFVKVATSPLNKAKECKLVSLVKGGVLQTSVLYPMASHASTDHLDNVSLQEELRENLSLQDEFNNLQNDKPPYTELIKLDPARRLCLILVTVCLYEIEIMLTFPKDYPKSIPPTFSFSRGSNLQSSIKAKLQKVLRITSTQHVSRNQPCLEPCLKQLIKTLESIKALETTNKGDVETDAPKLPPVPVNIYGGEQDSSVPFPRTSGARFCGAHFLVCFTRPSYIQKNQRESENEVTPRSLSALGAYIKAHRNPLNIRTGMSPLYPSFVAKNESDVTISSYYYREAKKGRKKRLRGLPTPSFEKLNVPSAAVLIYSMPGVLPVCYQLASKYKLDIDDPLQTCKINFEVARDCKRTDLIQVWTLAAQIVESHAINSQKPHDLPWPMHVFGRQLAEHLIDSYLKLYDIQTVAMLCCVFGEVNRRQRVKRGITEEPPQIEMGSNGRKTNEKTSNVLKKTWQKMMNGGSPYNSITGGSPSTHAGIPAAFLSGRLPKKDSIKDFIALDGYPIGDDHTAVVPAHEPDVADDDTYLLNPGQMTRYDQLKQHYAELLYKWNLLEQRCLVLNHITTQNNREIQDVQFKKRCPTCSIETEELVCKTCRNLVFKCTVCELGVRGSSFFCLICYHGGHSEHMKHWFDKNRFCPTGCGCDCVSFSGGLD</sequence>
<dbReference type="PROSITE" id="PS50294">
    <property type="entry name" value="WD_REPEATS_REGION"/>
    <property type="match status" value="1"/>
</dbReference>
<dbReference type="GO" id="GO:0034198">
    <property type="term" value="P:cellular response to amino acid starvation"/>
    <property type="evidence" value="ECO:0007669"/>
    <property type="project" value="TreeGrafter"/>
</dbReference>
<proteinExistence type="inferred from homology"/>
<keyword evidence="6" id="KW-1185">Reference proteome</keyword>
<evidence type="ECO:0000256" key="1">
    <source>
        <dbReference type="ARBA" id="ARBA00022574"/>
    </source>
</evidence>
<evidence type="ECO:0000313" key="7">
    <source>
        <dbReference type="RefSeq" id="XP_028968420.1"/>
    </source>
</evidence>
<dbReference type="CTD" id="79726"/>
<evidence type="ECO:0000256" key="2">
    <source>
        <dbReference type="ARBA" id="ARBA00022737"/>
    </source>
</evidence>
<dbReference type="Proteomes" id="UP000694867">
    <property type="component" value="Unplaced"/>
</dbReference>
<evidence type="ECO:0000313" key="6">
    <source>
        <dbReference type="Proteomes" id="UP000694867"/>
    </source>
</evidence>
<dbReference type="PANTHER" id="PTHR46170">
    <property type="entry name" value="GATOR COMPLEX PROTEIN WDR59"/>
    <property type="match status" value="1"/>
</dbReference>
<gene>
    <name evidence="7" type="primary">LOC100909033</name>
</gene>
<evidence type="ECO:0000256" key="4">
    <source>
        <dbReference type="PROSITE-ProRule" id="PRU00221"/>
    </source>
</evidence>
<dbReference type="CDD" id="cd11605">
    <property type="entry name" value="RWD_DRWD_ELF-like"/>
    <property type="match status" value="1"/>
</dbReference>
<dbReference type="SMART" id="SM00320">
    <property type="entry name" value="WD40"/>
    <property type="match status" value="3"/>
</dbReference>
<dbReference type="PROSITE" id="PS50082">
    <property type="entry name" value="WD_REPEATS_2"/>
    <property type="match status" value="1"/>
</dbReference>
<comment type="similarity">
    <text evidence="3">Belongs to the WD repeat WDR59 family.</text>
</comment>
<dbReference type="KEGG" id="goe:100909033"/>
<dbReference type="InterPro" id="IPR049566">
    <property type="entry name" value="WDR59_RTC1-like_RING_Znf"/>
</dbReference>
<dbReference type="InterPro" id="IPR049567">
    <property type="entry name" value="WDR59-like"/>
</dbReference>
<dbReference type="Gene3D" id="2.130.10.10">
    <property type="entry name" value="YVTN repeat-like/Quinoprotein amine dehydrogenase"/>
    <property type="match status" value="2"/>
</dbReference>